<protein>
    <submittedName>
        <fullName evidence="1">Uncharacterized protein</fullName>
    </submittedName>
</protein>
<name>A0A0E9WTH9_ANGAN</name>
<organism evidence="1">
    <name type="scientific">Anguilla anguilla</name>
    <name type="common">European freshwater eel</name>
    <name type="synonym">Muraena anguilla</name>
    <dbReference type="NCBI Taxonomy" id="7936"/>
    <lineage>
        <taxon>Eukaryota</taxon>
        <taxon>Metazoa</taxon>
        <taxon>Chordata</taxon>
        <taxon>Craniata</taxon>
        <taxon>Vertebrata</taxon>
        <taxon>Euteleostomi</taxon>
        <taxon>Actinopterygii</taxon>
        <taxon>Neopterygii</taxon>
        <taxon>Teleostei</taxon>
        <taxon>Anguilliformes</taxon>
        <taxon>Anguillidae</taxon>
        <taxon>Anguilla</taxon>
    </lineage>
</organism>
<proteinExistence type="predicted"/>
<accession>A0A0E9WTH9</accession>
<sequence length="57" mass="6899">MTLTASEKKTHSWQEDRENVQHLELLMHKKGRKKTQIIKKSEYHCVIFIQLVIYVLF</sequence>
<evidence type="ECO:0000313" key="1">
    <source>
        <dbReference type="EMBL" id="JAH93702.1"/>
    </source>
</evidence>
<reference evidence="1" key="1">
    <citation type="submission" date="2014-11" db="EMBL/GenBank/DDBJ databases">
        <authorList>
            <person name="Amaro Gonzalez C."/>
        </authorList>
    </citation>
    <scope>NUCLEOTIDE SEQUENCE</scope>
</reference>
<dbReference type="EMBL" id="GBXM01014875">
    <property type="protein sequence ID" value="JAH93702.1"/>
    <property type="molecule type" value="Transcribed_RNA"/>
</dbReference>
<reference evidence="1" key="2">
    <citation type="journal article" date="2015" name="Fish Shellfish Immunol.">
        <title>Early steps in the European eel (Anguilla anguilla)-Vibrio vulnificus interaction in the gills: Role of the RtxA13 toxin.</title>
        <authorList>
            <person name="Callol A."/>
            <person name="Pajuelo D."/>
            <person name="Ebbesson L."/>
            <person name="Teles M."/>
            <person name="MacKenzie S."/>
            <person name="Amaro C."/>
        </authorList>
    </citation>
    <scope>NUCLEOTIDE SEQUENCE</scope>
</reference>
<dbReference type="AlphaFoldDB" id="A0A0E9WTH9"/>